<evidence type="ECO:0000313" key="7">
    <source>
        <dbReference type="EMBL" id="GAH42275.1"/>
    </source>
</evidence>
<dbReference type="InterPro" id="IPR005225">
    <property type="entry name" value="Small_GTP-bd"/>
</dbReference>
<comment type="caution">
    <text evidence="7">The sequence shown here is derived from an EMBL/GenBank/DDBJ whole genome shotgun (WGS) entry which is preliminary data.</text>
</comment>
<comment type="similarity">
    <text evidence="1">Belongs to the TRAFAC class translation factor GTPase superfamily. Classic translation factor GTPase family. LepA subfamily.</text>
</comment>
<dbReference type="InterPro" id="IPR006297">
    <property type="entry name" value="EF-4"/>
</dbReference>
<dbReference type="EMBL" id="BARU01007173">
    <property type="protein sequence ID" value="GAH42275.1"/>
    <property type="molecule type" value="Genomic_DNA"/>
</dbReference>
<proteinExistence type="inferred from homology"/>
<dbReference type="Pfam" id="PF00009">
    <property type="entry name" value="GTP_EFTU"/>
    <property type="match status" value="1"/>
</dbReference>
<dbReference type="InterPro" id="IPR004161">
    <property type="entry name" value="EFTu-like_2"/>
</dbReference>
<dbReference type="HAMAP" id="MF_00071">
    <property type="entry name" value="LepA"/>
    <property type="match status" value="1"/>
</dbReference>
<keyword evidence="5" id="KW-0342">GTP-binding</keyword>
<dbReference type="CDD" id="cd01890">
    <property type="entry name" value="LepA"/>
    <property type="match status" value="1"/>
</dbReference>
<name>X1GBR7_9ZZZZ</name>
<evidence type="ECO:0000256" key="1">
    <source>
        <dbReference type="ARBA" id="ARBA00005454"/>
    </source>
</evidence>
<dbReference type="Pfam" id="PF03144">
    <property type="entry name" value="GTP_EFTU_D2"/>
    <property type="match status" value="1"/>
</dbReference>
<protein>
    <recommendedName>
        <fullName evidence="6">Tr-type G domain-containing protein</fullName>
    </recommendedName>
</protein>
<feature type="non-terminal residue" evidence="7">
    <location>
        <position position="1"/>
    </location>
</feature>
<organism evidence="7">
    <name type="scientific">marine sediment metagenome</name>
    <dbReference type="NCBI Taxonomy" id="412755"/>
    <lineage>
        <taxon>unclassified sequences</taxon>
        <taxon>metagenomes</taxon>
        <taxon>ecological metagenomes</taxon>
    </lineage>
</organism>
<dbReference type="PRINTS" id="PR00315">
    <property type="entry name" value="ELONGATNFCT"/>
</dbReference>
<evidence type="ECO:0000259" key="6">
    <source>
        <dbReference type="PROSITE" id="PS51722"/>
    </source>
</evidence>
<dbReference type="NCBIfam" id="TIGR00231">
    <property type="entry name" value="small_GTP"/>
    <property type="match status" value="1"/>
</dbReference>
<dbReference type="PANTHER" id="PTHR43512">
    <property type="entry name" value="TRANSLATION FACTOR GUF1-RELATED"/>
    <property type="match status" value="1"/>
</dbReference>
<keyword evidence="4" id="KW-0378">Hydrolase</keyword>
<reference evidence="7" key="1">
    <citation type="journal article" date="2014" name="Front. Microbiol.">
        <title>High frequency of phylogenetically diverse reductive dehalogenase-homologous genes in deep subseafloor sedimentary metagenomes.</title>
        <authorList>
            <person name="Kawai M."/>
            <person name="Futagami T."/>
            <person name="Toyoda A."/>
            <person name="Takaki Y."/>
            <person name="Nishi S."/>
            <person name="Hori S."/>
            <person name="Arai W."/>
            <person name="Tsubouchi T."/>
            <person name="Morono Y."/>
            <person name="Uchiyama I."/>
            <person name="Ito T."/>
            <person name="Fujiyama A."/>
            <person name="Inagaki F."/>
            <person name="Takami H."/>
        </authorList>
    </citation>
    <scope>NUCLEOTIDE SEQUENCE</scope>
    <source>
        <strain evidence="7">Expedition CK06-06</strain>
    </source>
</reference>
<dbReference type="PANTHER" id="PTHR43512:SF4">
    <property type="entry name" value="TRANSLATION FACTOR GUF1 HOMOLOG, CHLOROPLASTIC"/>
    <property type="match status" value="1"/>
</dbReference>
<keyword evidence="3" id="KW-0547">Nucleotide-binding</keyword>
<gene>
    <name evidence="7" type="ORF">S03H2_14144</name>
</gene>
<keyword evidence="2" id="KW-1003">Cell membrane</keyword>
<dbReference type="NCBIfam" id="TIGR01393">
    <property type="entry name" value="lepA"/>
    <property type="match status" value="1"/>
</dbReference>
<dbReference type="FunFam" id="2.40.30.10:FF:000015">
    <property type="entry name" value="Translation factor GUF1, mitochondrial"/>
    <property type="match status" value="1"/>
</dbReference>
<dbReference type="InterPro" id="IPR009000">
    <property type="entry name" value="Transl_B-barrel_sf"/>
</dbReference>
<dbReference type="SUPFAM" id="SSF52540">
    <property type="entry name" value="P-loop containing nucleoside triphosphate hydrolases"/>
    <property type="match status" value="1"/>
</dbReference>
<sequence length="407" mass="45796">NIRNFCIISHIDHGKSTLADRFLELTGTVPKEKMRPQFLDLMDLERERGITIKMQPVRMKFGKYILNLIDTPGHVDFSYEVSRSLAAVEGAILLVDGAKGIQAQTISNLELARKQNLVIIPVVNKIDLANAKVEEVTLELANLLGIDKNEIIQISAKYGLNVEQLLESIIEKIPPPKGNSQNPLRALIFDSKYDPYLGVIAHFRIIDGELRAGEKIYLMATKTEAEAKEIGYFTPERSIQKDLKTGEIGYLATGIKKLGEVRVGDTITKIPNVEPLPGYREPKPMVFASIYPENPDDYELLKEALAKLKLNDASLTFEPELKESLGRGYRCGFLGSLHAEIVLERLRREFDLNLVVSIPSVVFKIINQKNQEIFIYSPSDWLPTSEIKEILEPWVKLEIITPTAFLG</sequence>
<dbReference type="AlphaFoldDB" id="X1GBR7"/>
<accession>X1GBR7</accession>
<dbReference type="Gene3D" id="2.40.30.10">
    <property type="entry name" value="Translation factors"/>
    <property type="match status" value="1"/>
</dbReference>
<dbReference type="Gene3D" id="3.30.70.870">
    <property type="entry name" value="Elongation Factor G (Translational Gtpase), domain 3"/>
    <property type="match status" value="1"/>
</dbReference>
<dbReference type="GO" id="GO:0003924">
    <property type="term" value="F:GTPase activity"/>
    <property type="evidence" value="ECO:0007669"/>
    <property type="project" value="InterPro"/>
</dbReference>
<dbReference type="GO" id="GO:0045727">
    <property type="term" value="P:positive regulation of translation"/>
    <property type="evidence" value="ECO:0007669"/>
    <property type="project" value="TreeGrafter"/>
</dbReference>
<keyword evidence="2" id="KW-0472">Membrane</keyword>
<dbReference type="InterPro" id="IPR027417">
    <property type="entry name" value="P-loop_NTPase"/>
</dbReference>
<dbReference type="Gene3D" id="3.40.50.300">
    <property type="entry name" value="P-loop containing nucleotide triphosphate hydrolases"/>
    <property type="match status" value="1"/>
</dbReference>
<dbReference type="SUPFAM" id="SSF54980">
    <property type="entry name" value="EF-G C-terminal domain-like"/>
    <property type="match status" value="1"/>
</dbReference>
<evidence type="ECO:0000256" key="2">
    <source>
        <dbReference type="ARBA" id="ARBA00022475"/>
    </source>
</evidence>
<evidence type="ECO:0000256" key="5">
    <source>
        <dbReference type="ARBA" id="ARBA00023134"/>
    </source>
</evidence>
<dbReference type="FunFam" id="3.30.70.870:FF:000004">
    <property type="entry name" value="Translation factor GUF1, mitochondrial"/>
    <property type="match status" value="1"/>
</dbReference>
<dbReference type="Pfam" id="PF14492">
    <property type="entry name" value="EFG_III"/>
    <property type="match status" value="1"/>
</dbReference>
<dbReference type="SUPFAM" id="SSF50447">
    <property type="entry name" value="Translation proteins"/>
    <property type="match status" value="1"/>
</dbReference>
<dbReference type="InterPro" id="IPR000795">
    <property type="entry name" value="T_Tr_GTP-bd_dom"/>
</dbReference>
<dbReference type="GO" id="GO:0043022">
    <property type="term" value="F:ribosome binding"/>
    <property type="evidence" value="ECO:0007669"/>
    <property type="project" value="TreeGrafter"/>
</dbReference>
<evidence type="ECO:0000256" key="3">
    <source>
        <dbReference type="ARBA" id="ARBA00022741"/>
    </source>
</evidence>
<dbReference type="GO" id="GO:0005525">
    <property type="term" value="F:GTP binding"/>
    <property type="evidence" value="ECO:0007669"/>
    <property type="project" value="UniProtKB-KW"/>
</dbReference>
<evidence type="ECO:0000256" key="4">
    <source>
        <dbReference type="ARBA" id="ARBA00022801"/>
    </source>
</evidence>
<dbReference type="PROSITE" id="PS51722">
    <property type="entry name" value="G_TR_2"/>
    <property type="match status" value="1"/>
</dbReference>
<dbReference type="FunFam" id="3.40.50.300:FF:000078">
    <property type="entry name" value="Elongation factor 4"/>
    <property type="match status" value="1"/>
</dbReference>
<dbReference type="InterPro" id="IPR041095">
    <property type="entry name" value="EFG_II"/>
</dbReference>
<feature type="domain" description="Tr-type G" evidence="6">
    <location>
        <begin position="1"/>
        <end position="177"/>
    </location>
</feature>
<dbReference type="CDD" id="cd03699">
    <property type="entry name" value="EF4_II"/>
    <property type="match status" value="1"/>
</dbReference>
<dbReference type="Gene3D" id="3.30.70.240">
    <property type="match status" value="1"/>
</dbReference>
<dbReference type="InterPro" id="IPR035647">
    <property type="entry name" value="EFG_III/V"/>
</dbReference>